<reference evidence="3 4" key="2">
    <citation type="submission" date="2024-07" db="EMBL/GenBank/DDBJ databases">
        <authorList>
            <person name="Akdeniz Z."/>
        </authorList>
    </citation>
    <scope>NUCLEOTIDE SEQUENCE [LARGE SCALE GENOMIC DNA]</scope>
</reference>
<feature type="coiled-coil region" evidence="1">
    <location>
        <begin position="148"/>
        <end position="281"/>
    </location>
</feature>
<keyword evidence="1" id="KW-0175">Coiled coil</keyword>
<sequence length="281" mass="33227">MLYPYAVSPPYMKEQIKNKINNFITRQDKINLELQRQIVKKQFEKPAVSPKPVVPVQQQEFKPHFEMQPNFQTTRQTINPNYTLSVSDESPVKPAHPVFNKKPVVLPSESPKQQLAPAQPAAVLQNSVNFHRNIDVDQVPFYIPLHDLEVLNQKNTDLEVLRVQLNEQKQRQQREFDLKLYEQKQHFISPKQKMEQIVKEMELEDQVVEEEEEEEIEDEGIEIDAEEFDPEQELKEIDTIQREADEAEELELEITNQQKILQQLLKEQQDRIKKLKQLKTK</sequence>
<name>A0AA86PF52_9EUKA</name>
<evidence type="ECO:0000313" key="4">
    <source>
        <dbReference type="Proteomes" id="UP001642409"/>
    </source>
</evidence>
<evidence type="ECO:0000256" key="1">
    <source>
        <dbReference type="SAM" id="Coils"/>
    </source>
</evidence>
<dbReference type="AlphaFoldDB" id="A0AA86PF52"/>
<dbReference type="Proteomes" id="UP001642409">
    <property type="component" value="Unassembled WGS sequence"/>
</dbReference>
<reference evidence="2" key="1">
    <citation type="submission" date="2023-06" db="EMBL/GenBank/DDBJ databases">
        <authorList>
            <person name="Kurt Z."/>
        </authorList>
    </citation>
    <scope>NUCLEOTIDE SEQUENCE</scope>
</reference>
<organism evidence="2">
    <name type="scientific">Hexamita inflata</name>
    <dbReference type="NCBI Taxonomy" id="28002"/>
    <lineage>
        <taxon>Eukaryota</taxon>
        <taxon>Metamonada</taxon>
        <taxon>Diplomonadida</taxon>
        <taxon>Hexamitidae</taxon>
        <taxon>Hexamitinae</taxon>
        <taxon>Hexamita</taxon>
    </lineage>
</organism>
<accession>A0AA86PF52</accession>
<evidence type="ECO:0000313" key="3">
    <source>
        <dbReference type="EMBL" id="CAL6048701.1"/>
    </source>
</evidence>
<proteinExistence type="predicted"/>
<keyword evidence="4" id="KW-1185">Reference proteome</keyword>
<dbReference type="EMBL" id="CAXDID020000176">
    <property type="protein sequence ID" value="CAL6048701.1"/>
    <property type="molecule type" value="Genomic_DNA"/>
</dbReference>
<protein>
    <submittedName>
        <fullName evidence="3">Hypothetical_protein</fullName>
    </submittedName>
</protein>
<evidence type="ECO:0000313" key="2">
    <source>
        <dbReference type="EMBL" id="CAI9937816.1"/>
    </source>
</evidence>
<dbReference type="EMBL" id="CATOUU010000652">
    <property type="protein sequence ID" value="CAI9937816.1"/>
    <property type="molecule type" value="Genomic_DNA"/>
</dbReference>
<comment type="caution">
    <text evidence="2">The sequence shown here is derived from an EMBL/GenBank/DDBJ whole genome shotgun (WGS) entry which is preliminary data.</text>
</comment>
<gene>
    <name evidence="2" type="ORF">HINF_LOCUS25461</name>
    <name evidence="3" type="ORF">HINF_LOCUS42818</name>
</gene>